<dbReference type="PROSITE" id="PS51299">
    <property type="entry name" value="HTH_APSES"/>
    <property type="match status" value="1"/>
</dbReference>
<comment type="caution">
    <text evidence="7">The sequence shown here is derived from an EMBL/GenBank/DDBJ whole genome shotgun (WGS) entry which is preliminary data.</text>
</comment>
<dbReference type="FunFam" id="3.10.260.10:FF:000001">
    <property type="entry name" value="APSES transcription factor (MbpA)"/>
    <property type="match status" value="1"/>
</dbReference>
<evidence type="ECO:0000256" key="2">
    <source>
        <dbReference type="ARBA" id="ARBA00023043"/>
    </source>
</evidence>
<accession>A0A369JK55</accession>
<feature type="compositionally biased region" description="Polar residues" evidence="5">
    <location>
        <begin position="244"/>
        <end position="255"/>
    </location>
</feature>
<dbReference type="PROSITE" id="PS50297">
    <property type="entry name" value="ANK_REP_REGION"/>
    <property type="match status" value="2"/>
</dbReference>
<dbReference type="FunCoup" id="A0A369JK55">
    <property type="interactions" value="164"/>
</dbReference>
<dbReference type="Pfam" id="PF00023">
    <property type="entry name" value="Ank"/>
    <property type="match status" value="1"/>
</dbReference>
<feature type="region of interest" description="Disordered" evidence="5">
    <location>
        <begin position="183"/>
        <end position="347"/>
    </location>
</feature>
<feature type="coiled-coil region" evidence="4">
    <location>
        <begin position="646"/>
        <end position="673"/>
    </location>
</feature>
<dbReference type="Proteomes" id="UP000076154">
    <property type="component" value="Unassembled WGS sequence"/>
</dbReference>
<dbReference type="Gene3D" id="3.10.260.10">
    <property type="entry name" value="Transcription regulator HTH, APSES-type DNA-binding domain"/>
    <property type="match status" value="1"/>
</dbReference>
<proteinExistence type="predicted"/>
<organism evidence="7 8">
    <name type="scientific">Hypsizygus marmoreus</name>
    <name type="common">White beech mushroom</name>
    <name type="synonym">Agaricus marmoreus</name>
    <dbReference type="NCBI Taxonomy" id="39966"/>
    <lineage>
        <taxon>Eukaryota</taxon>
        <taxon>Fungi</taxon>
        <taxon>Dikarya</taxon>
        <taxon>Basidiomycota</taxon>
        <taxon>Agaricomycotina</taxon>
        <taxon>Agaricomycetes</taxon>
        <taxon>Agaricomycetidae</taxon>
        <taxon>Agaricales</taxon>
        <taxon>Tricholomatineae</taxon>
        <taxon>Lyophyllaceae</taxon>
        <taxon>Hypsizygus</taxon>
    </lineage>
</organism>
<dbReference type="PANTHER" id="PTHR43828">
    <property type="entry name" value="ASPARAGINASE"/>
    <property type="match status" value="1"/>
</dbReference>
<dbReference type="InterPro" id="IPR018004">
    <property type="entry name" value="KilA/APSES_HTH"/>
</dbReference>
<dbReference type="Pfam" id="PF04383">
    <property type="entry name" value="KilA-N"/>
    <property type="match status" value="1"/>
</dbReference>
<dbReference type="InterPro" id="IPR003163">
    <property type="entry name" value="Tscrpt_reg_HTH_APSES-type"/>
</dbReference>
<keyword evidence="2 3" id="KW-0040">ANK repeat</keyword>
<protein>
    <submittedName>
        <fullName evidence="7">Start control protein cdc10</fullName>
    </submittedName>
</protein>
<keyword evidence="1" id="KW-0677">Repeat</keyword>
<dbReference type="PROSITE" id="PS50088">
    <property type="entry name" value="ANK_REPEAT"/>
    <property type="match status" value="2"/>
</dbReference>
<feature type="compositionally biased region" description="Polar residues" evidence="5">
    <location>
        <begin position="297"/>
        <end position="315"/>
    </location>
</feature>
<dbReference type="InterPro" id="IPR036887">
    <property type="entry name" value="HTH_APSES_sf"/>
</dbReference>
<dbReference type="EMBL" id="LUEZ02000056">
    <property type="protein sequence ID" value="RDB20937.1"/>
    <property type="molecule type" value="Genomic_DNA"/>
</dbReference>
<feature type="compositionally biased region" description="Polar residues" evidence="5">
    <location>
        <begin position="327"/>
        <end position="343"/>
    </location>
</feature>
<dbReference type="InterPro" id="IPR051642">
    <property type="entry name" value="SWI6-like"/>
</dbReference>
<feature type="repeat" description="ANK" evidence="3">
    <location>
        <begin position="546"/>
        <end position="578"/>
    </location>
</feature>
<keyword evidence="8" id="KW-1185">Reference proteome</keyword>
<name>A0A369JK55_HYPMA</name>
<evidence type="ECO:0000256" key="4">
    <source>
        <dbReference type="SAM" id="Coils"/>
    </source>
</evidence>
<dbReference type="InterPro" id="IPR036770">
    <property type="entry name" value="Ankyrin_rpt-contain_sf"/>
</dbReference>
<feature type="compositionally biased region" description="Low complexity" evidence="5">
    <location>
        <begin position="197"/>
        <end position="216"/>
    </location>
</feature>
<dbReference type="Pfam" id="PF12796">
    <property type="entry name" value="Ank_2"/>
    <property type="match status" value="1"/>
</dbReference>
<dbReference type="STRING" id="39966.A0A369JK55"/>
<feature type="repeat" description="ANK" evidence="3">
    <location>
        <begin position="426"/>
        <end position="458"/>
    </location>
</feature>
<dbReference type="InterPro" id="IPR002110">
    <property type="entry name" value="Ankyrin_rpt"/>
</dbReference>
<dbReference type="PANTHER" id="PTHR43828:SF3">
    <property type="entry name" value="CHROMO DOMAIN-CONTAINING PROTEIN"/>
    <property type="match status" value="1"/>
</dbReference>
<dbReference type="SMART" id="SM00248">
    <property type="entry name" value="ANK"/>
    <property type="match status" value="2"/>
</dbReference>
<dbReference type="GO" id="GO:0001228">
    <property type="term" value="F:DNA-binding transcription activator activity, RNA polymerase II-specific"/>
    <property type="evidence" value="ECO:0007669"/>
    <property type="project" value="UniProtKB-ARBA"/>
</dbReference>
<evidence type="ECO:0000313" key="7">
    <source>
        <dbReference type="EMBL" id="RDB20937.1"/>
    </source>
</evidence>
<dbReference type="Gene3D" id="1.25.40.20">
    <property type="entry name" value="Ankyrin repeat-containing domain"/>
    <property type="match status" value="1"/>
</dbReference>
<feature type="domain" description="HTH APSES-type" evidence="6">
    <location>
        <begin position="17"/>
        <end position="125"/>
    </location>
</feature>
<evidence type="ECO:0000256" key="1">
    <source>
        <dbReference type="ARBA" id="ARBA00022737"/>
    </source>
</evidence>
<dbReference type="InParanoid" id="A0A369JK55"/>
<dbReference type="GO" id="GO:0030907">
    <property type="term" value="C:MBF transcription complex"/>
    <property type="evidence" value="ECO:0007669"/>
    <property type="project" value="TreeGrafter"/>
</dbReference>
<evidence type="ECO:0000313" key="8">
    <source>
        <dbReference type="Proteomes" id="UP000076154"/>
    </source>
</evidence>
<dbReference type="OrthoDB" id="6718656at2759"/>
<dbReference type="SUPFAM" id="SSF54616">
    <property type="entry name" value="DNA-binding domain of Mlu1-box binding protein MBP1"/>
    <property type="match status" value="1"/>
</dbReference>
<dbReference type="GO" id="GO:0033309">
    <property type="term" value="C:SBF transcription complex"/>
    <property type="evidence" value="ECO:0007669"/>
    <property type="project" value="TreeGrafter"/>
</dbReference>
<evidence type="ECO:0000256" key="5">
    <source>
        <dbReference type="SAM" id="MobiDB-lite"/>
    </source>
</evidence>
<gene>
    <name evidence="7" type="primary">cdc10</name>
    <name evidence="7" type="ORF">Hypma_012028</name>
</gene>
<evidence type="ECO:0000256" key="3">
    <source>
        <dbReference type="PROSITE-ProRule" id="PRU00023"/>
    </source>
</evidence>
<sequence length="840" mass="90391">MQSGPRAPGSTQPPVKIYNAVYSSVQVYECMVRGIAVMRRRGDSYVNATQILKVAGVDKGRRTKILEKEILPGKHEIVQGGYGKYQGTWIPLDKGREIAAQYGVAPLLSPLFDFTPSTNSLAALPVGTPGGTASPRPLSASSSYSSLGTTGTYLPAMPSALAPPPIMPGSALRLLNQGRAQGLFTPSTSGLHPSSRAAGFASPSYSGGSFGPSLPSQTPPPSSSLKRNRSEADVDIIGNRTPGHFTSSFLPSSQPVPLDSAADIQMGDRSRPPSAGPHANGEEGPSPAKRPRKDDSGQPSQSSWQLPPRGQTQHVSGLRDSVLAPHTTANGISRPPSATTNAPPISATDLDVHLPRLASKPSFPRAYDPLAPLRDNRRAAVIAAICQRDDPTPVLDLLREITPEALPNSNAPPPAAFDVDTILDDQGHTALHIAASMARLQIVDALIANGADIHRGNHNRETPLIRACLATHNADHQTFHSLVATLHQSIRTLDTSRKSVIHHIVSLAGISGRAVTARYYLDQIFYWIAQHQGGDFKSLVDLQDEHGDTALNIAARVGNRSLVRTLLDVGANRILPNKLGLRPGDFGVETEELSGGPRAEDILANLRSGPPVPVQKSQDVIADMTTMIQGLSTDFQSEIKAKQDALDVTQAHLRAATRELSEQRKQITAWQQRCGELDQISQRVRNVEKAIVDEDQFDWTGRTDLDGNDARESAGPAFQWRGSNSTMVGIGGSVDISFNVDPEPPIPTTDSAASLIRLRRLKVWHLRVEELMKARLKTLQGASAEKEYQCKKIVALCTGIPIDKVEEMLENLVIAVESESQIVDIGRVSGFMQKVRDGII</sequence>
<dbReference type="SUPFAM" id="SSF48403">
    <property type="entry name" value="Ankyrin repeat"/>
    <property type="match status" value="1"/>
</dbReference>
<keyword evidence="4" id="KW-0175">Coiled coil</keyword>
<dbReference type="AlphaFoldDB" id="A0A369JK55"/>
<dbReference type="SMART" id="SM01252">
    <property type="entry name" value="KilA-N"/>
    <property type="match status" value="1"/>
</dbReference>
<dbReference type="GO" id="GO:0003677">
    <property type="term" value="F:DNA binding"/>
    <property type="evidence" value="ECO:0007669"/>
    <property type="project" value="InterPro"/>
</dbReference>
<evidence type="ECO:0000259" key="6">
    <source>
        <dbReference type="PROSITE" id="PS51299"/>
    </source>
</evidence>
<reference evidence="7" key="1">
    <citation type="submission" date="2018-04" db="EMBL/GenBank/DDBJ databases">
        <title>Whole genome sequencing of Hypsizygus marmoreus.</title>
        <authorList>
            <person name="Choi I.-G."/>
            <person name="Min B."/>
            <person name="Kim J.-G."/>
            <person name="Kim S."/>
            <person name="Oh Y.-L."/>
            <person name="Kong W.-S."/>
            <person name="Park H."/>
            <person name="Jeong J."/>
            <person name="Song E.-S."/>
        </authorList>
    </citation>
    <scope>NUCLEOTIDE SEQUENCE [LARGE SCALE GENOMIC DNA]</scope>
    <source>
        <strain evidence="7">51987-8</strain>
    </source>
</reference>